<dbReference type="PANTHER" id="PTHR40661:SF1">
    <property type="entry name" value="HTH CRO_C1-TYPE DOMAIN-CONTAINING PROTEIN"/>
    <property type="match status" value="1"/>
</dbReference>
<evidence type="ECO:0000256" key="2">
    <source>
        <dbReference type="ARBA" id="ARBA00023125"/>
    </source>
</evidence>
<name>A0A347WIN4_9LACT</name>
<dbReference type="SUPFAM" id="SSF47413">
    <property type="entry name" value="lambda repressor-like DNA-binding domains"/>
    <property type="match status" value="1"/>
</dbReference>
<accession>A0A347WIN4</accession>
<dbReference type="PANTHER" id="PTHR40661">
    <property type="match status" value="1"/>
</dbReference>
<sequence>MKISDRIRAALHNKGITQAELSKLTGISKSVISEWLSDKYEPKQDKIYIMAEALDVSPSWLFGISDQMESVNDITSIYEQLEPERQKRVYRYAEHELDLQKGMEDDDILIAAHHDDDLTEEEMQEINDFIKKVKEER</sequence>
<dbReference type="CDD" id="cd00093">
    <property type="entry name" value="HTH_XRE"/>
    <property type="match status" value="1"/>
</dbReference>
<dbReference type="GO" id="GO:0003677">
    <property type="term" value="F:DNA binding"/>
    <property type="evidence" value="ECO:0007669"/>
    <property type="project" value="UniProtKB-KW"/>
</dbReference>
<evidence type="ECO:0000313" key="6">
    <source>
        <dbReference type="Proteomes" id="UP000263232"/>
    </source>
</evidence>
<evidence type="ECO:0000256" key="1">
    <source>
        <dbReference type="ARBA" id="ARBA00023015"/>
    </source>
</evidence>
<keyword evidence="2" id="KW-0238">DNA-binding</keyword>
<dbReference type="OrthoDB" id="2475196at2"/>
<dbReference type="Pfam" id="PF01381">
    <property type="entry name" value="HTH_3"/>
    <property type="match status" value="1"/>
</dbReference>
<evidence type="ECO:0000313" key="5">
    <source>
        <dbReference type="EMBL" id="AXY24941.1"/>
    </source>
</evidence>
<keyword evidence="1" id="KW-0805">Transcription regulation</keyword>
<protein>
    <recommendedName>
        <fullName evidence="4">HTH cro/C1-type domain-containing protein</fullName>
    </recommendedName>
</protein>
<organism evidence="5 6">
    <name type="scientific">Suicoccus acidiformans</name>
    <dbReference type="NCBI Taxonomy" id="2036206"/>
    <lineage>
        <taxon>Bacteria</taxon>
        <taxon>Bacillati</taxon>
        <taxon>Bacillota</taxon>
        <taxon>Bacilli</taxon>
        <taxon>Lactobacillales</taxon>
        <taxon>Aerococcaceae</taxon>
        <taxon>Suicoccus</taxon>
    </lineage>
</organism>
<dbReference type="InterPro" id="IPR010982">
    <property type="entry name" value="Lambda_DNA-bd_dom_sf"/>
</dbReference>
<keyword evidence="6" id="KW-1185">Reference proteome</keyword>
<dbReference type="KEGG" id="abae:CL176_02255"/>
<feature type="domain" description="HTH cro/C1-type" evidence="4">
    <location>
        <begin position="7"/>
        <end position="61"/>
    </location>
</feature>
<evidence type="ECO:0000256" key="3">
    <source>
        <dbReference type="ARBA" id="ARBA00023163"/>
    </source>
</evidence>
<dbReference type="RefSeq" id="WP_118989863.1">
    <property type="nucleotide sequence ID" value="NZ_CP023434.1"/>
</dbReference>
<proteinExistence type="predicted"/>
<dbReference type="PROSITE" id="PS50943">
    <property type="entry name" value="HTH_CROC1"/>
    <property type="match status" value="1"/>
</dbReference>
<reference evidence="5 6" key="1">
    <citation type="submission" date="2017-09" db="EMBL/GenBank/DDBJ databases">
        <title>Complete genome sequence of Oxytococcus suis strain ZY16052.</title>
        <authorList>
            <person name="Li F."/>
        </authorList>
    </citation>
    <scope>NUCLEOTIDE SEQUENCE [LARGE SCALE GENOMIC DNA]</scope>
    <source>
        <strain evidence="5 6">ZY16052</strain>
    </source>
</reference>
<dbReference type="InterPro" id="IPR001387">
    <property type="entry name" value="Cro/C1-type_HTH"/>
</dbReference>
<dbReference type="Proteomes" id="UP000263232">
    <property type="component" value="Chromosome"/>
</dbReference>
<dbReference type="EMBL" id="CP023434">
    <property type="protein sequence ID" value="AXY24941.1"/>
    <property type="molecule type" value="Genomic_DNA"/>
</dbReference>
<evidence type="ECO:0000259" key="4">
    <source>
        <dbReference type="PROSITE" id="PS50943"/>
    </source>
</evidence>
<gene>
    <name evidence="5" type="ORF">CL176_02255</name>
</gene>
<dbReference type="AlphaFoldDB" id="A0A347WIN4"/>
<keyword evidence="3" id="KW-0804">Transcription</keyword>
<dbReference type="Gene3D" id="1.10.260.40">
    <property type="entry name" value="lambda repressor-like DNA-binding domains"/>
    <property type="match status" value="1"/>
</dbReference>
<dbReference type="SMART" id="SM00530">
    <property type="entry name" value="HTH_XRE"/>
    <property type="match status" value="1"/>
</dbReference>